<dbReference type="EMBL" id="BDGG01000022">
    <property type="protein sequence ID" value="GAV09398.1"/>
    <property type="molecule type" value="Genomic_DNA"/>
</dbReference>
<feature type="region of interest" description="Disordered" evidence="1">
    <location>
        <begin position="1015"/>
        <end position="1127"/>
    </location>
</feature>
<feature type="compositionally biased region" description="Polar residues" evidence="1">
    <location>
        <begin position="217"/>
        <end position="227"/>
    </location>
</feature>
<feature type="compositionally biased region" description="Polar residues" evidence="1">
    <location>
        <begin position="799"/>
        <end position="810"/>
    </location>
</feature>
<feature type="region of interest" description="Disordered" evidence="1">
    <location>
        <begin position="933"/>
        <end position="979"/>
    </location>
</feature>
<name>A0A1D1WAA7_RAMVA</name>
<gene>
    <name evidence="2" type="primary">RvY_18945-1</name>
    <name evidence="2" type="synonym">RvY_18945.1</name>
    <name evidence="2" type="ORF">RvY_18945</name>
</gene>
<feature type="compositionally biased region" description="Basic and acidic residues" evidence="1">
    <location>
        <begin position="243"/>
        <end position="254"/>
    </location>
</feature>
<feature type="compositionally biased region" description="Polar residues" evidence="1">
    <location>
        <begin position="663"/>
        <end position="676"/>
    </location>
</feature>
<evidence type="ECO:0000313" key="3">
    <source>
        <dbReference type="Proteomes" id="UP000186922"/>
    </source>
</evidence>
<feature type="region of interest" description="Disordered" evidence="1">
    <location>
        <begin position="217"/>
        <end position="293"/>
    </location>
</feature>
<feature type="compositionally biased region" description="Basic and acidic residues" evidence="1">
    <location>
        <begin position="363"/>
        <end position="377"/>
    </location>
</feature>
<feature type="compositionally biased region" description="Basic and acidic residues" evidence="1">
    <location>
        <begin position="933"/>
        <end position="952"/>
    </location>
</feature>
<feature type="compositionally biased region" description="Basic and acidic residues" evidence="1">
    <location>
        <begin position="545"/>
        <end position="567"/>
    </location>
</feature>
<feature type="compositionally biased region" description="Polar residues" evidence="1">
    <location>
        <begin position="379"/>
        <end position="398"/>
    </location>
</feature>
<feature type="compositionally biased region" description="Basic residues" evidence="1">
    <location>
        <begin position="271"/>
        <end position="284"/>
    </location>
</feature>
<feature type="region of interest" description="Disordered" evidence="1">
    <location>
        <begin position="163"/>
        <end position="195"/>
    </location>
</feature>
<feature type="compositionally biased region" description="Polar residues" evidence="1">
    <location>
        <begin position="767"/>
        <end position="778"/>
    </location>
</feature>
<dbReference type="Proteomes" id="UP000186922">
    <property type="component" value="Unassembled WGS sequence"/>
</dbReference>
<feature type="region of interest" description="Disordered" evidence="1">
    <location>
        <begin position="360"/>
        <end position="406"/>
    </location>
</feature>
<evidence type="ECO:0000256" key="1">
    <source>
        <dbReference type="SAM" id="MobiDB-lite"/>
    </source>
</evidence>
<feature type="region of interest" description="Disordered" evidence="1">
    <location>
        <begin position="1172"/>
        <end position="1201"/>
    </location>
</feature>
<feature type="compositionally biased region" description="Polar residues" evidence="1">
    <location>
        <begin position="579"/>
        <end position="591"/>
    </location>
</feature>
<sequence length="1288" mass="142114">MLSVNHHDFINHSLSNSQAQRKNVNFLNDSGFVFGQDDSGYITSNQEQFSAVANPAVISKAPHADLFRSSSGLLFGQASARYLSTNHADYLGTQNVKEISDGGNIAQQKKEQLLKSSGIIFGSGRASARWQTSHQDFPAYETYMDDNNAQARLNKEQFQASEKFLLGRDTPTSRKTLNDQRQKAASQSQHEQVARKKMNLFEESNEWKMGYNYAQSDPESARYSSTKKQLEKGKQGASVSGEKAADQTTKRQADDAEENWDIYAAKSKSGSSKRRTSRRKRGRRMNSLVVDDDQVCGEASQRYSQHDTRSRRSLAELADEVRSMGSATLESNGLLWFPLADQNSFPKGLPKWAESAMKYTSASDDKHSQRLQEDRSATEGATVTEKNTNEPQSTQQLQPEKVSIPSSADEGLVLDSRSLSQHQKSTMPDYQDSIDSQRSSGGLDSLDSLERARNSAGGHGRTQQDDKLAAFDDKTVVLDQHSGSILERTRDKLRIPKLVPLGLQAETAEAAEQQKEQTSRKQRAAKQGQPEEVEPSTEQATSADAAKDGEIREKADVSQADKVDLVDKTANGEADEESVTSSADIRSQNLQERLLDLEASPNVASKEQEGNIKRQDSRSRASIDGSTEGKKRQASLDRVAIAATAVAAGLSSTDKRKGRRQLGNLNSQRNQLPNFTLSGVFQQGYRERTTESQDAFAAHQQVPTAKPRFQKKMPIGEDGYAVVTTSRPLQHSPKSKGKTGDAKDLDVQVTPKKGSGKNEEKKAATKKGSSARSESQNLPAIVDRNQSRGKAAKEALSLNDGSSWKDSGRGSANLSEWAMHHMPAGWQRTQGYKFADTLRFDTSQRFDGLSSTQQDYGKWSAQPVAARPHSLDRKLLRSQMGQLMAQPDSPGWDLADRRKHHRSTGPSISSDLASYGRPDKIIHADHELFEKDGRFYDQSETSDAFRTRDAGQRPKPYKPKNQLESMDGPKDRRLPGQSVTQEAYQQLIMSESQRQKPFKPASTLNLFNGQVSPGRWDRGFSADRRPSRADQRPRSAEWYRQRAGVASSDAHISRKRQFATADTLPPVRGASARTSGGDSGAAFSDMTTNHNDYRDPGLAERPSLLRQGSSGALRPDGSAKVSSTTTSHDAFRKFSSAQHAQPILPHDNHLFASTSPLSNKTTSQEAYRDFGYVQPSRSYSQPPRHYSSILQGGSRDPADQTTTSMQAYKDFTVNATGQEVKKSTQVVRVNPVTGEVKMFQAVPDSKNHVSYVPLSADICPASLIESGQHAFSFAGKEQGHLYYNLDSA</sequence>
<feature type="compositionally biased region" description="Polar residues" evidence="1">
    <location>
        <begin position="420"/>
        <end position="438"/>
    </location>
</feature>
<feature type="region of interest" description="Disordered" evidence="1">
    <location>
        <begin position="884"/>
        <end position="915"/>
    </location>
</feature>
<keyword evidence="3" id="KW-1185">Reference proteome</keyword>
<feature type="region of interest" description="Disordered" evidence="1">
    <location>
        <begin position="724"/>
        <end position="810"/>
    </location>
</feature>
<accession>A0A1D1WAA7</accession>
<feature type="compositionally biased region" description="Basic and acidic residues" evidence="1">
    <location>
        <begin position="1015"/>
        <end position="1040"/>
    </location>
</feature>
<organism evidence="2 3">
    <name type="scientific">Ramazzottius varieornatus</name>
    <name type="common">Water bear</name>
    <name type="synonym">Tardigrade</name>
    <dbReference type="NCBI Taxonomy" id="947166"/>
    <lineage>
        <taxon>Eukaryota</taxon>
        <taxon>Metazoa</taxon>
        <taxon>Ecdysozoa</taxon>
        <taxon>Tardigrada</taxon>
        <taxon>Eutardigrada</taxon>
        <taxon>Parachela</taxon>
        <taxon>Hypsibioidea</taxon>
        <taxon>Ramazzottiidae</taxon>
        <taxon>Ramazzottius</taxon>
    </lineage>
</organism>
<comment type="caution">
    <text evidence="2">The sequence shown here is derived from an EMBL/GenBank/DDBJ whole genome shotgun (WGS) entry which is preliminary data.</text>
</comment>
<feature type="region of interest" description="Disordered" evidence="1">
    <location>
        <begin position="507"/>
        <end position="676"/>
    </location>
</feature>
<protein>
    <submittedName>
        <fullName evidence="2">Uncharacterized protein</fullName>
    </submittedName>
</protein>
<feature type="compositionally biased region" description="Low complexity" evidence="1">
    <location>
        <begin position="639"/>
        <end position="648"/>
    </location>
</feature>
<feature type="compositionally biased region" description="Basic and acidic residues" evidence="1">
    <location>
        <begin position="606"/>
        <end position="635"/>
    </location>
</feature>
<proteinExistence type="predicted"/>
<feature type="region of interest" description="Disordered" evidence="1">
    <location>
        <begin position="420"/>
        <end position="445"/>
    </location>
</feature>
<reference evidence="2 3" key="1">
    <citation type="journal article" date="2016" name="Nat. Commun.">
        <title>Extremotolerant tardigrade genome and improved radiotolerance of human cultured cells by tardigrade-unique protein.</title>
        <authorList>
            <person name="Hashimoto T."/>
            <person name="Horikawa D.D."/>
            <person name="Saito Y."/>
            <person name="Kuwahara H."/>
            <person name="Kozuka-Hata H."/>
            <person name="Shin-I T."/>
            <person name="Minakuchi Y."/>
            <person name="Ohishi K."/>
            <person name="Motoyama A."/>
            <person name="Aizu T."/>
            <person name="Enomoto A."/>
            <person name="Kondo K."/>
            <person name="Tanaka S."/>
            <person name="Hara Y."/>
            <person name="Koshikawa S."/>
            <person name="Sagara H."/>
            <person name="Miura T."/>
            <person name="Yokobori S."/>
            <person name="Miyagawa K."/>
            <person name="Suzuki Y."/>
            <person name="Kubo T."/>
            <person name="Oyama M."/>
            <person name="Kohara Y."/>
            <person name="Fujiyama A."/>
            <person name="Arakawa K."/>
            <person name="Katayama T."/>
            <person name="Toyoda A."/>
            <person name="Kunieda T."/>
        </authorList>
    </citation>
    <scope>NUCLEOTIDE SEQUENCE [LARGE SCALE GENOMIC DNA]</scope>
    <source>
        <strain evidence="2 3">YOKOZUNA-1</strain>
    </source>
</reference>
<evidence type="ECO:0000313" key="2">
    <source>
        <dbReference type="EMBL" id="GAV09398.1"/>
    </source>
</evidence>